<sequence length="358" mass="37858">MKGVVFLTAAVVAVLGAVRDPCETQYCTLDDGTTCDRSLMTCPTCINSKKKCKTTDILGTCTFVGFGDYTSCTAPWKNPDNPSTPSPTNSSDPTDSPTTTATPTTTKATKTPAPTTTDAPTTTAPVTTSKPTLNNTTKPTTKPLTTSASSTTTTLTPSETPSPTMDSNTSQQNKKDDSSGGMGIGAWIGIAVGAAAFIAIVAFLVYRMKHRDDDDEEEDEIVSYNKQPRTEPAQYNPYGNKPPAPSTEAAPAMAAAANLRAKLNQSEQSSDSYGAQRSQQVSHQGSMNEGGRVKSVHADVWGNVPTSFREGGVGESSFNGSFMSEDDLRRTGNSTGHSSGNRSDSKVRDNETRLSVEF</sequence>
<feature type="compositionally biased region" description="Low complexity" evidence="1">
    <location>
        <begin position="78"/>
        <end position="164"/>
    </location>
</feature>
<evidence type="ECO:0000313" key="5">
    <source>
        <dbReference type="EMBL" id="VFT95615.1"/>
    </source>
</evidence>
<feature type="compositionally biased region" description="Polar residues" evidence="1">
    <location>
        <begin position="331"/>
        <end position="342"/>
    </location>
</feature>
<feature type="transmembrane region" description="Helical" evidence="2">
    <location>
        <begin position="184"/>
        <end position="206"/>
    </location>
</feature>
<feature type="compositionally biased region" description="Basic and acidic residues" evidence="1">
    <location>
        <begin position="343"/>
        <end position="358"/>
    </location>
</feature>
<keyword evidence="2" id="KW-0812">Transmembrane</keyword>
<dbReference type="OrthoDB" id="78943at2759"/>
<keyword evidence="2" id="KW-0472">Membrane</keyword>
<keyword evidence="6" id="KW-1185">Reference proteome</keyword>
<dbReference type="AlphaFoldDB" id="A0A485LBG5"/>
<evidence type="ECO:0000313" key="4">
    <source>
        <dbReference type="EMBL" id="KAF0689698.1"/>
    </source>
</evidence>
<feature type="compositionally biased region" description="Low complexity" evidence="1">
    <location>
        <begin position="246"/>
        <end position="261"/>
    </location>
</feature>
<feature type="region of interest" description="Disordered" evidence="1">
    <location>
        <begin position="303"/>
        <end position="358"/>
    </location>
</feature>
<reference evidence="5 6" key="1">
    <citation type="submission" date="2019-03" db="EMBL/GenBank/DDBJ databases">
        <authorList>
            <person name="Gaulin E."/>
            <person name="Dumas B."/>
        </authorList>
    </citation>
    <scope>NUCLEOTIDE SEQUENCE [LARGE SCALE GENOMIC DNA]</scope>
    <source>
        <strain evidence="5">CBS 568.67</strain>
    </source>
</reference>
<name>A0A485LBG5_9STRA</name>
<feature type="region of interest" description="Disordered" evidence="1">
    <location>
        <begin position="78"/>
        <end position="179"/>
    </location>
</feature>
<feature type="compositionally biased region" description="Polar residues" evidence="1">
    <location>
        <begin position="263"/>
        <end position="287"/>
    </location>
</feature>
<proteinExistence type="predicted"/>
<dbReference type="EMBL" id="VJMH01006420">
    <property type="protein sequence ID" value="KAF0689698.1"/>
    <property type="molecule type" value="Genomic_DNA"/>
</dbReference>
<evidence type="ECO:0000256" key="1">
    <source>
        <dbReference type="SAM" id="MobiDB-lite"/>
    </source>
</evidence>
<evidence type="ECO:0000313" key="6">
    <source>
        <dbReference type="Proteomes" id="UP000332933"/>
    </source>
</evidence>
<dbReference type="Proteomes" id="UP000332933">
    <property type="component" value="Unassembled WGS sequence"/>
</dbReference>
<evidence type="ECO:0000256" key="3">
    <source>
        <dbReference type="SAM" id="SignalP"/>
    </source>
</evidence>
<feature type="chain" id="PRO_5036116413" evidence="3">
    <location>
        <begin position="25"/>
        <end position="358"/>
    </location>
</feature>
<organism evidence="5 6">
    <name type="scientific">Aphanomyces stellatus</name>
    <dbReference type="NCBI Taxonomy" id="120398"/>
    <lineage>
        <taxon>Eukaryota</taxon>
        <taxon>Sar</taxon>
        <taxon>Stramenopiles</taxon>
        <taxon>Oomycota</taxon>
        <taxon>Saprolegniomycetes</taxon>
        <taxon>Saprolegniales</taxon>
        <taxon>Verrucalvaceae</taxon>
        <taxon>Aphanomyces</taxon>
    </lineage>
</organism>
<evidence type="ECO:0000256" key="2">
    <source>
        <dbReference type="SAM" id="Phobius"/>
    </source>
</evidence>
<keyword evidence="3" id="KW-0732">Signal</keyword>
<reference evidence="4" key="2">
    <citation type="submission" date="2019-06" db="EMBL/GenBank/DDBJ databases">
        <title>Genomics analysis of Aphanomyces spp. identifies a new class of oomycete effector associated with host adaptation.</title>
        <authorList>
            <person name="Gaulin E."/>
        </authorList>
    </citation>
    <scope>NUCLEOTIDE SEQUENCE</scope>
    <source>
        <strain evidence="4">CBS 578.67</strain>
    </source>
</reference>
<gene>
    <name evidence="5" type="primary">Aste57867_18881</name>
    <name evidence="4" type="ORF">As57867_018817</name>
    <name evidence="5" type="ORF">ASTE57867_18881</name>
</gene>
<feature type="region of interest" description="Disordered" evidence="1">
    <location>
        <begin position="212"/>
        <end position="291"/>
    </location>
</feature>
<accession>A0A485LBG5</accession>
<keyword evidence="2" id="KW-1133">Transmembrane helix</keyword>
<dbReference type="EMBL" id="CAADRA010006441">
    <property type="protein sequence ID" value="VFT95615.1"/>
    <property type="molecule type" value="Genomic_DNA"/>
</dbReference>
<protein>
    <submittedName>
        <fullName evidence="5">Aste57867_18881 protein</fullName>
    </submittedName>
</protein>
<feature type="signal peptide" evidence="3">
    <location>
        <begin position="1"/>
        <end position="24"/>
    </location>
</feature>